<evidence type="ECO:0000313" key="2">
    <source>
        <dbReference type="EMBL" id="MRN55168.1"/>
    </source>
</evidence>
<evidence type="ECO:0000256" key="1">
    <source>
        <dbReference type="SAM" id="SignalP"/>
    </source>
</evidence>
<dbReference type="EMBL" id="WJXB01000007">
    <property type="protein sequence ID" value="MRN55168.1"/>
    <property type="molecule type" value="Genomic_DNA"/>
</dbReference>
<dbReference type="RefSeq" id="WP_154120668.1">
    <property type="nucleotide sequence ID" value="NZ_WJXB01000007.1"/>
</dbReference>
<reference evidence="2 3" key="1">
    <citation type="submission" date="2019-11" db="EMBL/GenBank/DDBJ databases">
        <title>Paenibacillus monticola sp. nov., a novel PGPR strain isolated from mountain sample in China.</title>
        <authorList>
            <person name="Zhao Q."/>
            <person name="Li H.-P."/>
            <person name="Zhang J.-L."/>
        </authorList>
    </citation>
    <scope>NUCLEOTIDE SEQUENCE [LARGE SCALE GENOMIC DNA]</scope>
    <source>
        <strain evidence="2 3">LC-T2</strain>
    </source>
</reference>
<gene>
    <name evidence="2" type="ORF">GJB61_19490</name>
</gene>
<dbReference type="AlphaFoldDB" id="A0A7X2H830"/>
<feature type="signal peptide" evidence="1">
    <location>
        <begin position="1"/>
        <end position="26"/>
    </location>
</feature>
<comment type="caution">
    <text evidence="2">The sequence shown here is derived from an EMBL/GenBank/DDBJ whole genome shotgun (WGS) entry which is preliminary data.</text>
</comment>
<sequence>MRKIALSSIIVLIACLNLISCSSKLSDLNQAAEEVGKYNNGEAIPSVQGLEIKEIDLLSDPLGQGRGSIIYTFTDKKGKLGKANSISTDTQILWGILHL</sequence>
<evidence type="ECO:0000313" key="3">
    <source>
        <dbReference type="Proteomes" id="UP000463051"/>
    </source>
</evidence>
<keyword evidence="1" id="KW-0732">Signal</keyword>
<accession>A0A7X2H830</accession>
<dbReference type="PROSITE" id="PS51257">
    <property type="entry name" value="PROKAR_LIPOPROTEIN"/>
    <property type="match status" value="1"/>
</dbReference>
<organism evidence="2 3">
    <name type="scientific">Paenibacillus monticola</name>
    <dbReference type="NCBI Taxonomy" id="2666075"/>
    <lineage>
        <taxon>Bacteria</taxon>
        <taxon>Bacillati</taxon>
        <taxon>Bacillota</taxon>
        <taxon>Bacilli</taxon>
        <taxon>Bacillales</taxon>
        <taxon>Paenibacillaceae</taxon>
        <taxon>Paenibacillus</taxon>
    </lineage>
</organism>
<protein>
    <submittedName>
        <fullName evidence="2">Uncharacterized protein</fullName>
    </submittedName>
</protein>
<proteinExistence type="predicted"/>
<name>A0A7X2H830_9BACL</name>
<feature type="chain" id="PRO_5038393343" evidence="1">
    <location>
        <begin position="27"/>
        <end position="99"/>
    </location>
</feature>
<dbReference type="Proteomes" id="UP000463051">
    <property type="component" value="Unassembled WGS sequence"/>
</dbReference>
<keyword evidence="3" id="KW-1185">Reference proteome</keyword>